<keyword evidence="3" id="KW-1185">Reference proteome</keyword>
<gene>
    <name evidence="2" type="ORF">XENORESO_021814</name>
</gene>
<organism evidence="2 3">
    <name type="scientific">Xenotaenia resolanae</name>
    <dbReference type="NCBI Taxonomy" id="208358"/>
    <lineage>
        <taxon>Eukaryota</taxon>
        <taxon>Metazoa</taxon>
        <taxon>Chordata</taxon>
        <taxon>Craniata</taxon>
        <taxon>Vertebrata</taxon>
        <taxon>Euteleostomi</taxon>
        <taxon>Actinopterygii</taxon>
        <taxon>Neopterygii</taxon>
        <taxon>Teleostei</taxon>
        <taxon>Neoteleostei</taxon>
        <taxon>Acanthomorphata</taxon>
        <taxon>Ovalentaria</taxon>
        <taxon>Atherinomorphae</taxon>
        <taxon>Cyprinodontiformes</taxon>
        <taxon>Goodeidae</taxon>
        <taxon>Xenotaenia</taxon>
    </lineage>
</organism>
<evidence type="ECO:0000313" key="3">
    <source>
        <dbReference type="Proteomes" id="UP001444071"/>
    </source>
</evidence>
<evidence type="ECO:0000256" key="1">
    <source>
        <dbReference type="SAM" id="Phobius"/>
    </source>
</evidence>
<feature type="transmembrane region" description="Helical" evidence="1">
    <location>
        <begin position="78"/>
        <end position="96"/>
    </location>
</feature>
<keyword evidence="1" id="KW-0812">Transmembrane</keyword>
<sequence length="111" mass="12754">MLPASHRFHRTRPPSTALKRPGYHSLLHTPGLETFVLTALCALSGQSESLSSWQRTHPAYLPLHVPERPVFLNSINSLQTFLFLLSISCLWVKLVYKTMTEYYIRAIKIIF</sequence>
<dbReference type="EMBL" id="JAHRIM010030976">
    <property type="protein sequence ID" value="MEQ2264912.1"/>
    <property type="molecule type" value="Genomic_DNA"/>
</dbReference>
<keyword evidence="1" id="KW-0472">Membrane</keyword>
<name>A0ABV0W7K0_9TELE</name>
<evidence type="ECO:0000313" key="2">
    <source>
        <dbReference type="EMBL" id="MEQ2264912.1"/>
    </source>
</evidence>
<protein>
    <submittedName>
        <fullName evidence="2">Uncharacterized protein</fullName>
    </submittedName>
</protein>
<dbReference type="Proteomes" id="UP001444071">
    <property type="component" value="Unassembled WGS sequence"/>
</dbReference>
<keyword evidence="1" id="KW-1133">Transmembrane helix</keyword>
<comment type="caution">
    <text evidence="2">The sequence shown here is derived from an EMBL/GenBank/DDBJ whole genome shotgun (WGS) entry which is preliminary data.</text>
</comment>
<accession>A0ABV0W7K0</accession>
<reference evidence="2 3" key="1">
    <citation type="submission" date="2021-06" db="EMBL/GenBank/DDBJ databases">
        <authorList>
            <person name="Palmer J.M."/>
        </authorList>
    </citation>
    <scope>NUCLEOTIDE SEQUENCE [LARGE SCALE GENOMIC DNA]</scope>
    <source>
        <strain evidence="2 3">XR_2019</strain>
        <tissue evidence="2">Muscle</tissue>
    </source>
</reference>
<proteinExistence type="predicted"/>